<sequence>MGAAELVGRERETAVLARLLERTPPSGAVLLMLGDPGIGKSSLLHEAESRGRARGFRILRLAGVECEATLPFAGLHQMVGPVLDHVSLLPRHEREALSAAFGLVEGSPPAEPFLINLAVVDLLAAVAADRPVLVLADDVQWLDPQSHEVLTFVGRRVAGPVVIIAVMRRGHTGPFLHAGFPELTVSGVDDDAAAQILSAHAPGLTPAEQRRIRREALGNPLALRELPIALAALPSGGLRPLTLSDRLEHAFAGRGAELPSATRDAVLVAAVDPADDLAEIIAGTSALRGEPVPPEVFDPAQAVGLVTVEEGRVAFLHPLMRSGILQAESLARHQSAHRALADTLDDVYRRTWHSAQFIVGPDDRIADALEANAAHALSRGAVFSAIDDLERSAQLTSWSALRGHRLLVAAGHAFGMGREDIVHELLRSAARTDLTDLDRARMEWLGEMFDHTPGGAARVNELCDLAVRSAPADPDLSLDLLLAAALRCWWADTGPAARARVVACVERLPETAGDPRYLAALSAVEPVLRARQVVEALTGMPPGDDGDALRVMGMAAHGVGHMALATELLARSEVILRRQGRLGLLSQVLTTQSVTHVLLGDLVRAADMAEEGKRLAAETGQPAWGAGQLVCDVLLRAFVGDAQEAQRLAIEAELREARGRNVMLSMLQLARGLVSLAAGRNRDAYRTLRAIFDPAEPSFHQRNGFASLMFLADAAVRAGHREDARELVAELEVIARETPSPLLHVHLLYARAVLAADEDAEDFYLAALRQDLSHWPYAGAKVELAYGSWLRRQNRVHEARSLLTSAQSTFDRIGALPCGDEARLELRATGAPIDWPESSAERLRQITELSALRLADDEIAERLNLRRAVVAMYRGRGRPDTPGEDIAAVG</sequence>
<gene>
    <name evidence="4" type="ORF">SO3561_06929</name>
</gene>
<comment type="caution">
    <text evidence="4">The sequence shown here is derived from an EMBL/GenBank/DDBJ whole genome shotgun (WGS) entry which is preliminary data.</text>
</comment>
<dbReference type="GO" id="GO:0005524">
    <property type="term" value="F:ATP binding"/>
    <property type="evidence" value="ECO:0007669"/>
    <property type="project" value="UniProtKB-KW"/>
</dbReference>
<keyword evidence="1" id="KW-0547">Nucleotide-binding</keyword>
<dbReference type="GO" id="GO:0004016">
    <property type="term" value="F:adenylate cyclase activity"/>
    <property type="evidence" value="ECO:0007669"/>
    <property type="project" value="TreeGrafter"/>
</dbReference>
<dbReference type="AlphaFoldDB" id="A0A250VMC7"/>
<protein>
    <submittedName>
        <fullName evidence="4">LuxR family transcriptional regulator</fullName>
    </submittedName>
</protein>
<reference evidence="5" key="1">
    <citation type="submission" date="2017-05" db="EMBL/GenBank/DDBJ databases">
        <title>Streptomyces olivochromogenes NBRC 3561 whole genome shotgun sequence.</title>
        <authorList>
            <person name="Dohra H."/>
            <person name="Kodani S."/>
        </authorList>
    </citation>
    <scope>NUCLEOTIDE SEQUENCE [LARGE SCALE GENOMIC DNA]</scope>
    <source>
        <strain evidence="5">NBRC 3561</strain>
    </source>
</reference>
<dbReference type="Proteomes" id="UP000217446">
    <property type="component" value="Unassembled WGS sequence"/>
</dbReference>
<dbReference type="SUPFAM" id="SSF52540">
    <property type="entry name" value="P-loop containing nucleoside triphosphate hydrolases"/>
    <property type="match status" value="1"/>
</dbReference>
<keyword evidence="2" id="KW-0067">ATP-binding</keyword>
<dbReference type="GO" id="GO:0005737">
    <property type="term" value="C:cytoplasm"/>
    <property type="evidence" value="ECO:0007669"/>
    <property type="project" value="TreeGrafter"/>
</dbReference>
<proteinExistence type="predicted"/>
<dbReference type="PANTHER" id="PTHR16305">
    <property type="entry name" value="TESTICULAR SOLUBLE ADENYLYL CYCLASE"/>
    <property type="match status" value="1"/>
</dbReference>
<evidence type="ECO:0000256" key="2">
    <source>
        <dbReference type="ARBA" id="ARBA00022840"/>
    </source>
</evidence>
<name>A0A250VMC7_STROL</name>
<dbReference type="Pfam" id="PF13191">
    <property type="entry name" value="AAA_16"/>
    <property type="match status" value="1"/>
</dbReference>
<evidence type="ECO:0000313" key="5">
    <source>
        <dbReference type="Proteomes" id="UP000217446"/>
    </source>
</evidence>
<dbReference type="RefSeq" id="WP_067379475.1">
    <property type="nucleotide sequence ID" value="NZ_BDQI01000018.1"/>
</dbReference>
<dbReference type="Gene3D" id="3.40.50.300">
    <property type="entry name" value="P-loop containing nucleotide triphosphate hydrolases"/>
    <property type="match status" value="1"/>
</dbReference>
<accession>A0A250VMC7</accession>
<evidence type="ECO:0000259" key="3">
    <source>
        <dbReference type="Pfam" id="PF13191"/>
    </source>
</evidence>
<dbReference type="PANTHER" id="PTHR16305:SF35">
    <property type="entry name" value="TRANSCRIPTIONAL ACTIVATOR DOMAIN"/>
    <property type="match status" value="1"/>
</dbReference>
<dbReference type="EMBL" id="BDQI01000018">
    <property type="protein sequence ID" value="GAX55373.1"/>
    <property type="molecule type" value="Genomic_DNA"/>
</dbReference>
<feature type="domain" description="Orc1-like AAA ATPase" evidence="3">
    <location>
        <begin position="5"/>
        <end position="164"/>
    </location>
</feature>
<evidence type="ECO:0000313" key="4">
    <source>
        <dbReference type="EMBL" id="GAX55373.1"/>
    </source>
</evidence>
<organism evidence="4 5">
    <name type="scientific">Streptomyces olivochromogenes</name>
    <dbReference type="NCBI Taxonomy" id="1963"/>
    <lineage>
        <taxon>Bacteria</taxon>
        <taxon>Bacillati</taxon>
        <taxon>Actinomycetota</taxon>
        <taxon>Actinomycetes</taxon>
        <taxon>Kitasatosporales</taxon>
        <taxon>Streptomycetaceae</taxon>
        <taxon>Streptomyces</taxon>
    </lineage>
</organism>
<evidence type="ECO:0000256" key="1">
    <source>
        <dbReference type="ARBA" id="ARBA00022741"/>
    </source>
</evidence>
<dbReference type="InterPro" id="IPR027417">
    <property type="entry name" value="P-loop_NTPase"/>
</dbReference>
<dbReference type="InterPro" id="IPR041664">
    <property type="entry name" value="AAA_16"/>
</dbReference>
<keyword evidence="5" id="KW-1185">Reference proteome</keyword>